<keyword evidence="3 5" id="KW-0456">Lyase</keyword>
<evidence type="ECO:0000313" key="5">
    <source>
        <dbReference type="EMBL" id="MDQ0464712.1"/>
    </source>
</evidence>
<dbReference type="RefSeq" id="WP_307349569.1">
    <property type="nucleotide sequence ID" value="NZ_JAUSVS010000004.1"/>
</dbReference>
<dbReference type="SUPFAM" id="SSF51182">
    <property type="entry name" value="RmlC-like cupins"/>
    <property type="match status" value="1"/>
</dbReference>
<dbReference type="InterPro" id="IPR007247">
    <property type="entry name" value="Ureidogly_lyase"/>
</dbReference>
<evidence type="ECO:0000256" key="1">
    <source>
        <dbReference type="ARBA" id="ARBA00011738"/>
    </source>
</evidence>
<gene>
    <name evidence="5" type="ORF">QO010_002496</name>
</gene>
<keyword evidence="6" id="KW-1185">Reference proteome</keyword>
<evidence type="ECO:0000256" key="4">
    <source>
        <dbReference type="ARBA" id="ARBA00047684"/>
    </source>
</evidence>
<evidence type="ECO:0000256" key="2">
    <source>
        <dbReference type="ARBA" id="ARBA00022631"/>
    </source>
</evidence>
<dbReference type="InterPro" id="IPR047233">
    <property type="entry name" value="UAH_cupin"/>
</dbReference>
<comment type="caution">
    <text evidence="5">The sequence shown here is derived from an EMBL/GenBank/DDBJ whole genome shotgun (WGS) entry which is preliminary data.</text>
</comment>
<organism evidence="5 6">
    <name type="scientific">Caulobacter ginsengisoli</name>
    <dbReference type="NCBI Taxonomy" id="400775"/>
    <lineage>
        <taxon>Bacteria</taxon>
        <taxon>Pseudomonadati</taxon>
        <taxon>Pseudomonadota</taxon>
        <taxon>Alphaproteobacteria</taxon>
        <taxon>Caulobacterales</taxon>
        <taxon>Caulobacteraceae</taxon>
        <taxon>Caulobacter</taxon>
    </lineage>
</organism>
<dbReference type="EC" id="4.3.2.3" evidence="5"/>
<accession>A0ABU0IRS1</accession>
<keyword evidence="5" id="KW-0378">Hydrolase</keyword>
<dbReference type="CDD" id="cd20298">
    <property type="entry name" value="cupin_UAH"/>
    <property type="match status" value="1"/>
</dbReference>
<name>A0ABU0IRS1_9CAUL</name>
<keyword evidence="5" id="KW-0540">Nuclease</keyword>
<dbReference type="PIRSF" id="PIRSF017306">
    <property type="entry name" value="Ureidogly_hydro"/>
    <property type="match status" value="1"/>
</dbReference>
<dbReference type="Pfam" id="PF04115">
    <property type="entry name" value="Ureidogly_lyase"/>
    <property type="match status" value="1"/>
</dbReference>
<reference evidence="5 6" key="1">
    <citation type="submission" date="2023-07" db="EMBL/GenBank/DDBJ databases">
        <title>Genomic Encyclopedia of Type Strains, Phase IV (KMG-IV): sequencing the most valuable type-strain genomes for metagenomic binning, comparative biology and taxonomic classification.</title>
        <authorList>
            <person name="Goeker M."/>
        </authorList>
    </citation>
    <scope>NUCLEOTIDE SEQUENCE [LARGE SCALE GENOMIC DNA]</scope>
    <source>
        <strain evidence="5 6">DSM 18695</strain>
    </source>
</reference>
<dbReference type="PANTHER" id="PTHR21221:SF1">
    <property type="entry name" value="UREIDOGLYCOLATE LYASE"/>
    <property type="match status" value="1"/>
</dbReference>
<dbReference type="Proteomes" id="UP001228905">
    <property type="component" value="Unassembled WGS sequence"/>
</dbReference>
<dbReference type="EMBL" id="JAUSVS010000004">
    <property type="protein sequence ID" value="MDQ0464712.1"/>
    <property type="molecule type" value="Genomic_DNA"/>
</dbReference>
<dbReference type="NCBIfam" id="NF009932">
    <property type="entry name" value="PRK13395.1"/>
    <property type="match status" value="1"/>
</dbReference>
<comment type="subunit">
    <text evidence="1">Homodimer.</text>
</comment>
<dbReference type="Gene3D" id="2.60.120.480">
    <property type="entry name" value="Ureidoglycolate hydrolase"/>
    <property type="match status" value="1"/>
</dbReference>
<keyword evidence="2" id="KW-0659">Purine metabolism</keyword>
<evidence type="ECO:0000256" key="3">
    <source>
        <dbReference type="ARBA" id="ARBA00023239"/>
    </source>
</evidence>
<comment type="catalytic activity">
    <reaction evidence="4">
        <text>(S)-ureidoglycolate = urea + glyoxylate</text>
        <dbReference type="Rhea" id="RHEA:11304"/>
        <dbReference type="ChEBI" id="CHEBI:16199"/>
        <dbReference type="ChEBI" id="CHEBI:36655"/>
        <dbReference type="ChEBI" id="CHEBI:57296"/>
        <dbReference type="EC" id="4.3.2.3"/>
    </reaction>
</comment>
<keyword evidence="5" id="KW-0255">Endonuclease</keyword>
<dbReference type="NCBIfam" id="NF002954">
    <property type="entry name" value="PRK03606.2-5"/>
    <property type="match status" value="1"/>
</dbReference>
<dbReference type="InterPro" id="IPR024060">
    <property type="entry name" value="Ureidoglycolate_lyase_dom_sf"/>
</dbReference>
<dbReference type="PANTHER" id="PTHR21221">
    <property type="entry name" value="UREIDOGLYCOLATE HYDROLASE"/>
    <property type="match status" value="1"/>
</dbReference>
<dbReference type="GO" id="GO:0050385">
    <property type="term" value="F:ureidoglycolate lyase activity"/>
    <property type="evidence" value="ECO:0007669"/>
    <property type="project" value="UniProtKB-EC"/>
</dbReference>
<protein>
    <submittedName>
        <fullName evidence="5">Ureidoglycolate lyase</fullName>
        <ecNumber evidence="5">4.3.2.3</ecNumber>
    </submittedName>
</protein>
<sequence length="166" mass="18076">MTRTLKPQPLTAQAFAPFGDVIEAGPAAEQRAINYGATTRFHDLAKVDVAEDSGEPLISIFRSSPIERPVRVKIMERHPVSSQAFMPLSDRPYLVVVAPPGDLDPDAIRAFIAAPGQGVNYARGTWHHYSLALDAVSDFLVVDRGGPGDNLDEVELADDQQWVVDV</sequence>
<proteinExistence type="predicted"/>
<evidence type="ECO:0000313" key="6">
    <source>
        <dbReference type="Proteomes" id="UP001228905"/>
    </source>
</evidence>
<dbReference type="InterPro" id="IPR011051">
    <property type="entry name" value="RmlC_Cupin_sf"/>
</dbReference>
<dbReference type="GO" id="GO:0004519">
    <property type="term" value="F:endonuclease activity"/>
    <property type="evidence" value="ECO:0007669"/>
    <property type="project" value="UniProtKB-KW"/>
</dbReference>